<keyword evidence="2" id="KW-0012">Acyltransferase</keyword>
<evidence type="ECO:0000313" key="4">
    <source>
        <dbReference type="EMBL" id="TDL38063.1"/>
    </source>
</evidence>
<dbReference type="RefSeq" id="WP_133348696.1">
    <property type="nucleotide sequence ID" value="NZ_SMZQ01000004.1"/>
</dbReference>
<evidence type="ECO:0000313" key="5">
    <source>
        <dbReference type="Proteomes" id="UP000294621"/>
    </source>
</evidence>
<dbReference type="InterPro" id="IPR016181">
    <property type="entry name" value="Acyl_CoA_acyltransferase"/>
</dbReference>
<keyword evidence="1 4" id="KW-0808">Transferase</keyword>
<dbReference type="PANTHER" id="PTHR43800">
    <property type="entry name" value="PEPTIDYL-LYSINE N-ACETYLTRANSFERASE YJAB"/>
    <property type="match status" value="1"/>
</dbReference>
<gene>
    <name evidence="4" type="ORF">E2R57_10130</name>
</gene>
<dbReference type="Gene3D" id="3.40.630.30">
    <property type="match status" value="1"/>
</dbReference>
<dbReference type="PROSITE" id="PS51186">
    <property type="entry name" value="GNAT"/>
    <property type="match status" value="1"/>
</dbReference>
<dbReference type="Pfam" id="PF00583">
    <property type="entry name" value="Acetyltransf_1"/>
    <property type="match status" value="1"/>
</dbReference>
<organism evidence="4 5">
    <name type="scientific">Arthrobacter nitrophenolicus</name>
    <dbReference type="NCBI Taxonomy" id="683150"/>
    <lineage>
        <taxon>Bacteria</taxon>
        <taxon>Bacillati</taxon>
        <taxon>Actinomycetota</taxon>
        <taxon>Actinomycetes</taxon>
        <taxon>Micrococcales</taxon>
        <taxon>Micrococcaceae</taxon>
        <taxon>Arthrobacter</taxon>
    </lineage>
</organism>
<sequence>MIRKARPEDVARLRDIETAAGEAFRALGMHAIADDDPPSVQEVSRYVAAGTCWVSTAAEQQPVAYILVDQVDGNAHIAQVTVHPLYARHGIGSALIDEVASWAAPQGFEALTLTTFRDVPWNRPYYERLGFTVVPERLWAAGIRRLVLAEAADGLAAWPRVVMRRALGE</sequence>
<evidence type="ECO:0000256" key="2">
    <source>
        <dbReference type="ARBA" id="ARBA00023315"/>
    </source>
</evidence>
<accession>A0A4R5Y161</accession>
<reference evidence="4 5" key="1">
    <citation type="submission" date="2019-03" db="EMBL/GenBank/DDBJ databases">
        <title>Genome Sequencing and Assembly of Various Microbes Isolated from Partially Reclaimed Soil and Acid Mine Drainage (AMD) Site.</title>
        <authorList>
            <person name="Steinbock B."/>
            <person name="Bechtold R."/>
            <person name="Sevigny J.L."/>
            <person name="Thomas D."/>
            <person name="Cuthill L.R."/>
            <person name="Aveiro Johannsen E.J."/>
            <person name="Thomas K."/>
            <person name="Ghosh A."/>
        </authorList>
    </citation>
    <scope>NUCLEOTIDE SEQUENCE [LARGE SCALE GENOMIC DNA]</scope>
    <source>
        <strain evidence="4 5">S-A1</strain>
    </source>
</reference>
<dbReference type="InterPro" id="IPR000182">
    <property type="entry name" value="GNAT_dom"/>
</dbReference>
<feature type="domain" description="N-acetyltransferase" evidence="3">
    <location>
        <begin position="1"/>
        <end position="153"/>
    </location>
</feature>
<dbReference type="AlphaFoldDB" id="A0A4R5Y161"/>
<dbReference type="SUPFAM" id="SSF55729">
    <property type="entry name" value="Acyl-CoA N-acyltransferases (Nat)"/>
    <property type="match status" value="1"/>
</dbReference>
<dbReference type="PANTHER" id="PTHR43800:SF1">
    <property type="entry name" value="PEPTIDYL-LYSINE N-ACETYLTRANSFERASE YJAB"/>
    <property type="match status" value="1"/>
</dbReference>
<dbReference type="GO" id="GO:0016747">
    <property type="term" value="F:acyltransferase activity, transferring groups other than amino-acyl groups"/>
    <property type="evidence" value="ECO:0007669"/>
    <property type="project" value="InterPro"/>
</dbReference>
<name>A0A4R5Y161_9MICC</name>
<dbReference type="OrthoDB" id="572496at2"/>
<comment type="caution">
    <text evidence="4">The sequence shown here is derived from an EMBL/GenBank/DDBJ whole genome shotgun (WGS) entry which is preliminary data.</text>
</comment>
<evidence type="ECO:0000256" key="1">
    <source>
        <dbReference type="ARBA" id="ARBA00022679"/>
    </source>
</evidence>
<evidence type="ECO:0000259" key="3">
    <source>
        <dbReference type="PROSITE" id="PS51186"/>
    </source>
</evidence>
<dbReference type="EMBL" id="SMZQ01000004">
    <property type="protein sequence ID" value="TDL38063.1"/>
    <property type="molecule type" value="Genomic_DNA"/>
</dbReference>
<protein>
    <submittedName>
        <fullName evidence="4">GNAT family N-acetyltransferase</fullName>
    </submittedName>
</protein>
<dbReference type="CDD" id="cd04301">
    <property type="entry name" value="NAT_SF"/>
    <property type="match status" value="1"/>
</dbReference>
<dbReference type="Proteomes" id="UP000294621">
    <property type="component" value="Unassembled WGS sequence"/>
</dbReference>
<proteinExistence type="predicted"/>